<gene>
    <name evidence="3" type="ORF">NC992_15785</name>
</gene>
<keyword evidence="4" id="KW-1185">Reference proteome</keyword>
<feature type="compositionally biased region" description="Pro residues" evidence="1">
    <location>
        <begin position="28"/>
        <end position="37"/>
    </location>
</feature>
<evidence type="ECO:0000256" key="1">
    <source>
        <dbReference type="SAM" id="MobiDB-lite"/>
    </source>
</evidence>
<keyword evidence="2" id="KW-0732">Signal</keyword>
<proteinExistence type="predicted"/>
<protein>
    <recommendedName>
        <fullName evidence="5">Serine/threonine protein kinase</fullName>
    </recommendedName>
</protein>
<dbReference type="PROSITE" id="PS51257">
    <property type="entry name" value="PROKAR_LIPOPROTEIN"/>
    <property type="match status" value="1"/>
</dbReference>
<dbReference type="Proteomes" id="UP001482513">
    <property type="component" value="Unassembled WGS sequence"/>
</dbReference>
<evidence type="ECO:0008006" key="5">
    <source>
        <dbReference type="Google" id="ProtNLM"/>
    </source>
</evidence>
<feature type="chain" id="PRO_5046670675" description="Serine/threonine protein kinase" evidence="2">
    <location>
        <begin position="25"/>
        <end position="219"/>
    </location>
</feature>
<name>A0ABV0K6G4_9CYAN</name>
<evidence type="ECO:0000313" key="4">
    <source>
        <dbReference type="Proteomes" id="UP001482513"/>
    </source>
</evidence>
<dbReference type="EMBL" id="JAMPKX010000007">
    <property type="protein sequence ID" value="MEP0948345.1"/>
    <property type="molecule type" value="Genomic_DNA"/>
</dbReference>
<evidence type="ECO:0000313" key="3">
    <source>
        <dbReference type="EMBL" id="MEP0948345.1"/>
    </source>
</evidence>
<feature type="region of interest" description="Disordered" evidence="1">
    <location>
        <begin position="24"/>
        <end position="53"/>
    </location>
</feature>
<feature type="signal peptide" evidence="2">
    <location>
        <begin position="1"/>
        <end position="24"/>
    </location>
</feature>
<accession>A0ABV0K6G4</accession>
<dbReference type="RefSeq" id="WP_190703798.1">
    <property type="nucleotide sequence ID" value="NZ_JAMPKX010000007.1"/>
</dbReference>
<comment type="caution">
    <text evidence="3">The sequence shown here is derived from an EMBL/GenBank/DDBJ whole genome shotgun (WGS) entry which is preliminary data.</text>
</comment>
<sequence>MKIPTRFPTLVGISLLTTALLACSASPPSTPPTPPETPASQTDPATPSGWADLLGPVSAPPEWQVEPCVNAVLLCVEADGELIGTVERFSHPISEVPMQGGLPLPEGSELDFLQAWVSDHYRVIEEDRQIADPALKFVGEAPVAISVGTLPGLRYDYTINHPNGALFDRGIGYVTTDGTMLYVFATGVISGDPSGSFSDEGLFETFLPHLNTIIQGLRL</sequence>
<organism evidence="3 4">
    <name type="scientific">Leptolyngbya subtilissima DQ-A4</name>
    <dbReference type="NCBI Taxonomy" id="2933933"/>
    <lineage>
        <taxon>Bacteria</taxon>
        <taxon>Bacillati</taxon>
        <taxon>Cyanobacteriota</taxon>
        <taxon>Cyanophyceae</taxon>
        <taxon>Leptolyngbyales</taxon>
        <taxon>Leptolyngbyaceae</taxon>
        <taxon>Leptolyngbya group</taxon>
        <taxon>Leptolyngbya</taxon>
    </lineage>
</organism>
<reference evidence="3 4" key="1">
    <citation type="submission" date="2022-04" db="EMBL/GenBank/DDBJ databases">
        <title>Positive selection, recombination, and allopatry shape intraspecific diversity of widespread and dominant cyanobacteria.</title>
        <authorList>
            <person name="Wei J."/>
            <person name="Shu W."/>
            <person name="Hu C."/>
        </authorList>
    </citation>
    <scope>NUCLEOTIDE SEQUENCE [LARGE SCALE GENOMIC DNA]</scope>
    <source>
        <strain evidence="3 4">DQ-A4</strain>
    </source>
</reference>
<evidence type="ECO:0000256" key="2">
    <source>
        <dbReference type="SAM" id="SignalP"/>
    </source>
</evidence>